<proteinExistence type="predicted"/>
<dbReference type="Pfam" id="PF10536">
    <property type="entry name" value="PMD"/>
    <property type="match status" value="1"/>
</dbReference>
<dbReference type="InterPro" id="IPR044824">
    <property type="entry name" value="MAIN-like"/>
</dbReference>
<dbReference type="InterPro" id="IPR019557">
    <property type="entry name" value="AminoTfrase-like_pln_mobile"/>
</dbReference>
<evidence type="ECO:0000313" key="3">
    <source>
        <dbReference type="Proteomes" id="UP000015106"/>
    </source>
</evidence>
<keyword evidence="3" id="KW-1185">Reference proteome</keyword>
<reference evidence="2" key="2">
    <citation type="submission" date="2022-06" db="UniProtKB">
        <authorList>
            <consortium name="EnsemblPlants"/>
        </authorList>
    </citation>
    <scope>IDENTIFICATION</scope>
</reference>
<dbReference type="Proteomes" id="UP000015106">
    <property type="component" value="Unassembled WGS sequence"/>
</dbReference>
<dbReference type="PANTHER" id="PTHR46033">
    <property type="entry name" value="PROTEIN MAIN-LIKE 2"/>
    <property type="match status" value="1"/>
</dbReference>
<feature type="domain" description="Aminotransferase-like plant mobile" evidence="1">
    <location>
        <begin position="9"/>
        <end position="105"/>
    </location>
</feature>
<protein>
    <recommendedName>
        <fullName evidence="1">Aminotransferase-like plant mobile domain-containing protein</fullName>
    </recommendedName>
</protein>
<dbReference type="GO" id="GO:0010073">
    <property type="term" value="P:meristem maintenance"/>
    <property type="evidence" value="ECO:0007669"/>
    <property type="project" value="InterPro"/>
</dbReference>
<accession>A0A8R7RAJ7</accession>
<reference evidence="3" key="1">
    <citation type="journal article" date="2013" name="Nature">
        <title>Draft genome of the wheat A-genome progenitor Triticum urartu.</title>
        <authorList>
            <person name="Ling H.Q."/>
            <person name="Zhao S."/>
            <person name="Liu D."/>
            <person name="Wang J."/>
            <person name="Sun H."/>
            <person name="Zhang C."/>
            <person name="Fan H."/>
            <person name="Li D."/>
            <person name="Dong L."/>
            <person name="Tao Y."/>
            <person name="Gao C."/>
            <person name="Wu H."/>
            <person name="Li Y."/>
            <person name="Cui Y."/>
            <person name="Guo X."/>
            <person name="Zheng S."/>
            <person name="Wang B."/>
            <person name="Yu K."/>
            <person name="Liang Q."/>
            <person name="Yang W."/>
            <person name="Lou X."/>
            <person name="Chen J."/>
            <person name="Feng M."/>
            <person name="Jian J."/>
            <person name="Zhang X."/>
            <person name="Luo G."/>
            <person name="Jiang Y."/>
            <person name="Liu J."/>
            <person name="Wang Z."/>
            <person name="Sha Y."/>
            <person name="Zhang B."/>
            <person name="Wu H."/>
            <person name="Tang D."/>
            <person name="Shen Q."/>
            <person name="Xue P."/>
            <person name="Zou S."/>
            <person name="Wang X."/>
            <person name="Liu X."/>
            <person name="Wang F."/>
            <person name="Yang Y."/>
            <person name="An X."/>
            <person name="Dong Z."/>
            <person name="Zhang K."/>
            <person name="Zhang X."/>
            <person name="Luo M.C."/>
            <person name="Dvorak J."/>
            <person name="Tong Y."/>
            <person name="Wang J."/>
            <person name="Yang H."/>
            <person name="Li Z."/>
            <person name="Wang D."/>
            <person name="Zhang A."/>
            <person name="Wang J."/>
        </authorList>
    </citation>
    <scope>NUCLEOTIDE SEQUENCE</scope>
    <source>
        <strain evidence="3">cv. G1812</strain>
    </source>
</reference>
<organism evidence="2 3">
    <name type="scientific">Triticum urartu</name>
    <name type="common">Red wild einkorn</name>
    <name type="synonym">Crithodium urartu</name>
    <dbReference type="NCBI Taxonomy" id="4572"/>
    <lineage>
        <taxon>Eukaryota</taxon>
        <taxon>Viridiplantae</taxon>
        <taxon>Streptophyta</taxon>
        <taxon>Embryophyta</taxon>
        <taxon>Tracheophyta</taxon>
        <taxon>Spermatophyta</taxon>
        <taxon>Magnoliopsida</taxon>
        <taxon>Liliopsida</taxon>
        <taxon>Poales</taxon>
        <taxon>Poaceae</taxon>
        <taxon>BOP clade</taxon>
        <taxon>Pooideae</taxon>
        <taxon>Triticodae</taxon>
        <taxon>Triticeae</taxon>
        <taxon>Triticinae</taxon>
        <taxon>Triticum</taxon>
    </lineage>
</organism>
<dbReference type="AlphaFoldDB" id="A0A8R7RAJ7"/>
<evidence type="ECO:0000313" key="2">
    <source>
        <dbReference type="EnsemblPlants" id="TuG1812S0000796700.01.T01"/>
    </source>
</evidence>
<evidence type="ECO:0000259" key="1">
    <source>
        <dbReference type="Pfam" id="PF10536"/>
    </source>
</evidence>
<dbReference type="EnsemblPlants" id="TuG1812S0000796700.01.T01">
    <property type="protein sequence ID" value="TuG1812S0000796700.01.T01"/>
    <property type="gene ID" value="TuG1812S0000796700.01"/>
</dbReference>
<dbReference type="PANTHER" id="PTHR46033:SF8">
    <property type="entry name" value="PROTEIN MAINTENANCE OF MERISTEMS-LIKE"/>
    <property type="match status" value="1"/>
</dbReference>
<dbReference type="Gramene" id="TuG1812S0000796700.01.T01">
    <property type="protein sequence ID" value="TuG1812S0000796700.01.T01"/>
    <property type="gene ID" value="TuG1812S0000796700.01"/>
</dbReference>
<name>A0A8R7RAJ7_TRIUA</name>
<sequence length="216" mass="25374">MMCDADRGLWRCIVPMICVYAVEWHLPHRVATQFGVYQHTLPGQSTDTGGHALHLMSRQKNQSIIDWGEEHKIHVTEWNRRRYWKDVERKVTDWDAYLDRHMRWYYDGQKHRLRLRPQWTAEDIAELERDPEEEAYQTRIRDMHSGFREFAPLINRVSGELNRCIFEASDALGDIPGSVQSEKKMRGTMKKFVKRCRKLVGLLGCAGAGSVEAYRP</sequence>